<evidence type="ECO:0000313" key="3">
    <source>
        <dbReference type="Proteomes" id="UP000677537"/>
    </source>
</evidence>
<protein>
    <submittedName>
        <fullName evidence="2">MOSC domain-containing protein</fullName>
    </submittedName>
</protein>
<dbReference type="Pfam" id="PF03473">
    <property type="entry name" value="MOSC"/>
    <property type="match status" value="1"/>
</dbReference>
<dbReference type="InterPro" id="IPR005303">
    <property type="entry name" value="MOCOS_middle"/>
</dbReference>
<evidence type="ECO:0000313" key="2">
    <source>
        <dbReference type="EMBL" id="MBP0494714.1"/>
    </source>
</evidence>
<keyword evidence="3" id="KW-1185">Reference proteome</keyword>
<gene>
    <name evidence="2" type="ORF">J5Y10_18165</name>
</gene>
<dbReference type="EMBL" id="JAGIZA010000012">
    <property type="protein sequence ID" value="MBP0494714.1"/>
    <property type="molecule type" value="Genomic_DNA"/>
</dbReference>
<dbReference type="GO" id="GO:0030170">
    <property type="term" value="F:pyridoxal phosphate binding"/>
    <property type="evidence" value="ECO:0007669"/>
    <property type="project" value="InterPro"/>
</dbReference>
<feature type="domain" description="MOSC" evidence="1">
    <location>
        <begin position="106"/>
        <end position="259"/>
    </location>
</feature>
<dbReference type="Gene3D" id="2.40.33.20">
    <property type="entry name" value="PK beta-barrel domain-like"/>
    <property type="match status" value="1"/>
</dbReference>
<dbReference type="Pfam" id="PF03476">
    <property type="entry name" value="MOSC_N"/>
    <property type="match status" value="1"/>
</dbReference>
<reference evidence="2" key="1">
    <citation type="submission" date="2021-03" db="EMBL/GenBank/DDBJ databases">
        <authorList>
            <person name="So Y."/>
        </authorList>
    </citation>
    <scope>NUCLEOTIDE SEQUENCE</scope>
    <source>
        <strain evidence="2">SG15</strain>
    </source>
</reference>
<dbReference type="Proteomes" id="UP000677537">
    <property type="component" value="Unassembled WGS sequence"/>
</dbReference>
<dbReference type="InterPro" id="IPR005302">
    <property type="entry name" value="MoCF_Sase_C"/>
</dbReference>
<sequence>MRVEHLYRYPVKGLTAEALEEIRLVPGETVPHDRRFALAQGDAPFDESAPAFLPKQNFACMMKNGKVVLVRSAFDPRSGTLALAAEGFEPLVAPTGTAEGKTALGDWLIRFLGDEARHGTAPDGTPRPPRFTEAPGHAFTDQRLKGISLLNLASLAAVEKAIGRRLDPLRFRANIYFSGLPAWAEHEWVGRDVLLGGARISVFKRTQRCPATQVDLATGERDVDLPRLLRQHFGHMDLGVHATVAEGGRVAVGDALEAA</sequence>
<dbReference type="PROSITE" id="PS51340">
    <property type="entry name" value="MOSC"/>
    <property type="match status" value="1"/>
</dbReference>
<comment type="caution">
    <text evidence="2">The sequence shown here is derived from an EMBL/GenBank/DDBJ whole genome shotgun (WGS) entry which is preliminary data.</text>
</comment>
<dbReference type="InterPro" id="IPR011037">
    <property type="entry name" value="Pyrv_Knase-like_insert_dom_sf"/>
</dbReference>
<dbReference type="SUPFAM" id="SSF50800">
    <property type="entry name" value="PK beta-barrel domain-like"/>
    <property type="match status" value="1"/>
</dbReference>
<dbReference type="AlphaFoldDB" id="A0A940S755"/>
<organism evidence="2 3">
    <name type="scientific">Roseomonas indoligenes</name>
    <dbReference type="NCBI Taxonomy" id="2820811"/>
    <lineage>
        <taxon>Bacteria</taxon>
        <taxon>Pseudomonadati</taxon>
        <taxon>Pseudomonadota</taxon>
        <taxon>Alphaproteobacteria</taxon>
        <taxon>Acetobacterales</taxon>
        <taxon>Roseomonadaceae</taxon>
        <taxon>Roseomonas</taxon>
    </lineage>
</organism>
<dbReference type="RefSeq" id="WP_209375465.1">
    <property type="nucleotide sequence ID" value="NZ_JAGIZA010000012.1"/>
</dbReference>
<proteinExistence type="predicted"/>
<accession>A0A940S755</accession>
<dbReference type="GO" id="GO:0003824">
    <property type="term" value="F:catalytic activity"/>
    <property type="evidence" value="ECO:0007669"/>
    <property type="project" value="InterPro"/>
</dbReference>
<name>A0A940S755_9PROT</name>
<evidence type="ECO:0000259" key="1">
    <source>
        <dbReference type="PROSITE" id="PS51340"/>
    </source>
</evidence>
<dbReference type="GO" id="GO:0030151">
    <property type="term" value="F:molybdenum ion binding"/>
    <property type="evidence" value="ECO:0007669"/>
    <property type="project" value="InterPro"/>
</dbReference>